<protein>
    <submittedName>
        <fullName evidence="2">Uncharacterized protein</fullName>
    </submittedName>
</protein>
<proteinExistence type="predicted"/>
<dbReference type="RefSeq" id="WP_209705276.1">
    <property type="nucleotide sequence ID" value="NZ_JAFIDA010000001.1"/>
</dbReference>
<keyword evidence="3" id="KW-1185">Reference proteome</keyword>
<evidence type="ECO:0000256" key="1">
    <source>
        <dbReference type="SAM" id="MobiDB-lite"/>
    </source>
</evidence>
<feature type="region of interest" description="Disordered" evidence="1">
    <location>
        <begin position="90"/>
        <end position="121"/>
    </location>
</feature>
<reference evidence="2" key="1">
    <citation type="submission" date="2021-02" db="EMBL/GenBank/DDBJ databases">
        <title>Sequencing the genomes of 1000 actinobacteria strains.</title>
        <authorList>
            <person name="Klenk H.-P."/>
        </authorList>
    </citation>
    <scope>NUCLEOTIDE SEQUENCE</scope>
    <source>
        <strain evidence="2">DSM 22850</strain>
    </source>
</reference>
<evidence type="ECO:0000313" key="3">
    <source>
        <dbReference type="Proteomes" id="UP000675163"/>
    </source>
</evidence>
<accession>A0A940PT48</accession>
<dbReference type="Proteomes" id="UP000675163">
    <property type="component" value="Unassembled WGS sequence"/>
</dbReference>
<gene>
    <name evidence="2" type="ORF">JOF28_001584</name>
</gene>
<organism evidence="2 3">
    <name type="scientific">Leucobacter exalbidus</name>
    <dbReference type="NCBI Taxonomy" id="662960"/>
    <lineage>
        <taxon>Bacteria</taxon>
        <taxon>Bacillati</taxon>
        <taxon>Actinomycetota</taxon>
        <taxon>Actinomycetes</taxon>
        <taxon>Micrococcales</taxon>
        <taxon>Microbacteriaceae</taxon>
        <taxon>Leucobacter</taxon>
    </lineage>
</organism>
<dbReference type="AlphaFoldDB" id="A0A940PT48"/>
<sequence>MDGLWSREWFLQRARAFGPATVEVIGQVIDRRALEAQGFLDCRNILDSLGKNNKLRLEAACQQILSTGGHPTYTTIKRIMAAIDSDAKKPARVRPAASTRKRPAFEAAAGEAATPDESPSGAYIRGADYYRQLGERRTF</sequence>
<name>A0A940PT48_9MICO</name>
<comment type="caution">
    <text evidence="2">The sequence shown here is derived from an EMBL/GenBank/DDBJ whole genome shotgun (WGS) entry which is preliminary data.</text>
</comment>
<evidence type="ECO:0000313" key="2">
    <source>
        <dbReference type="EMBL" id="MBP1326352.1"/>
    </source>
</evidence>
<dbReference type="EMBL" id="JAFIDA010000001">
    <property type="protein sequence ID" value="MBP1326352.1"/>
    <property type="molecule type" value="Genomic_DNA"/>
</dbReference>